<dbReference type="PANTHER" id="PTHR34352:SF1">
    <property type="entry name" value="PROTEIN YHFA"/>
    <property type="match status" value="1"/>
</dbReference>
<organism evidence="1 2">
    <name type="scientific">Caldisericum exile</name>
    <dbReference type="NCBI Taxonomy" id="693075"/>
    <lineage>
        <taxon>Bacteria</taxon>
        <taxon>Pseudomonadati</taxon>
        <taxon>Caldisericota/Cryosericota group</taxon>
        <taxon>Caldisericota</taxon>
        <taxon>Caldisericia</taxon>
        <taxon>Caldisericales</taxon>
        <taxon>Caldisericaceae</taxon>
        <taxon>Caldisericum</taxon>
    </lineage>
</organism>
<dbReference type="EMBL" id="PNIL01000058">
    <property type="protein sequence ID" value="PMP67052.1"/>
    <property type="molecule type" value="Genomic_DNA"/>
</dbReference>
<sequence length="140" mass="15716">MGEKVKVELKQAYGLTVIARANSNAWVVMDGPEKFNGHEAGPRPMELFLMGLAGCTGQDVISILDKMKVPYRDFRIEIEADRADEHPKVYTKIHIKYIVYGDVPEDKFVTAIELSKTKYCSAQAMLSKAAEITTSYEIIK</sequence>
<comment type="caution">
    <text evidence="1">The sequence shown here is derived from an EMBL/GenBank/DDBJ whole genome shotgun (WGS) entry which is preliminary data.</text>
</comment>
<dbReference type="Gene3D" id="3.30.300.20">
    <property type="match status" value="1"/>
</dbReference>
<protein>
    <submittedName>
        <fullName evidence="1">Osmotically inducible protein OsmC</fullName>
    </submittedName>
</protein>
<dbReference type="RefSeq" id="WP_424586782.1">
    <property type="nucleotide sequence ID" value="NZ_JBNAUB010000012.1"/>
</dbReference>
<dbReference type="InterPro" id="IPR003718">
    <property type="entry name" value="OsmC/Ohr_fam"/>
</dbReference>
<evidence type="ECO:0000313" key="2">
    <source>
        <dbReference type="Proteomes" id="UP000237040"/>
    </source>
</evidence>
<dbReference type="SUPFAM" id="SSF82784">
    <property type="entry name" value="OsmC-like"/>
    <property type="match status" value="1"/>
</dbReference>
<name>A0A2J6WE00_9BACT</name>
<proteinExistence type="predicted"/>
<dbReference type="InterPro" id="IPR015946">
    <property type="entry name" value="KH_dom-like_a/b"/>
</dbReference>
<dbReference type="InterPro" id="IPR036102">
    <property type="entry name" value="OsmC/Ohrsf"/>
</dbReference>
<dbReference type="Pfam" id="PF02566">
    <property type="entry name" value="OsmC"/>
    <property type="match status" value="1"/>
</dbReference>
<dbReference type="Proteomes" id="UP000237040">
    <property type="component" value="Unassembled WGS sequence"/>
</dbReference>
<gene>
    <name evidence="1" type="ORF">C0189_03965</name>
</gene>
<dbReference type="PANTHER" id="PTHR34352">
    <property type="entry name" value="PROTEIN YHFA"/>
    <property type="match status" value="1"/>
</dbReference>
<dbReference type="AlphaFoldDB" id="A0A2J6WE00"/>
<evidence type="ECO:0000313" key="1">
    <source>
        <dbReference type="EMBL" id="PMP67052.1"/>
    </source>
</evidence>
<accession>A0A2J6WE00</accession>
<reference evidence="1 2" key="1">
    <citation type="submission" date="2018-01" db="EMBL/GenBank/DDBJ databases">
        <title>Metagenomic assembled genomes from two thermal pools in the Uzon Caldera, Kamchatka, Russia.</title>
        <authorList>
            <person name="Wilkins L."/>
            <person name="Ettinger C."/>
        </authorList>
    </citation>
    <scope>NUCLEOTIDE SEQUENCE [LARGE SCALE GENOMIC DNA]</scope>
    <source>
        <strain evidence="1">ZAV-07</strain>
    </source>
</reference>